<keyword evidence="1" id="KW-0472">Membrane</keyword>
<keyword evidence="1" id="KW-1133">Transmembrane helix</keyword>
<organism evidence="2">
    <name type="scientific">Amphimedon queenslandica</name>
    <name type="common">Sponge</name>
    <dbReference type="NCBI Taxonomy" id="400682"/>
    <lineage>
        <taxon>Eukaryota</taxon>
        <taxon>Metazoa</taxon>
        <taxon>Porifera</taxon>
        <taxon>Demospongiae</taxon>
        <taxon>Heteroscleromorpha</taxon>
        <taxon>Haplosclerida</taxon>
        <taxon>Niphatidae</taxon>
        <taxon>Amphimedon</taxon>
    </lineage>
</organism>
<feature type="transmembrane region" description="Helical" evidence="1">
    <location>
        <begin position="7"/>
        <end position="30"/>
    </location>
</feature>
<evidence type="ECO:0000256" key="1">
    <source>
        <dbReference type="SAM" id="Phobius"/>
    </source>
</evidence>
<accession>I1ESS7</accession>
<sequence>MINVKFYCIIVHKITLLLAIIILFIIVLFLF</sequence>
<protein>
    <submittedName>
        <fullName evidence="2">Uncharacterized protein</fullName>
    </submittedName>
</protein>
<dbReference type="AlphaFoldDB" id="I1ESS7"/>
<dbReference type="EnsemblMetazoa" id="Aqu2.1.08673_001">
    <property type="protein sequence ID" value="Aqu2.1.08673_001"/>
    <property type="gene ID" value="Aqu2.1.08673"/>
</dbReference>
<evidence type="ECO:0000313" key="2">
    <source>
        <dbReference type="EnsemblMetazoa" id="Aqu2.1.08673_001"/>
    </source>
</evidence>
<reference evidence="2" key="1">
    <citation type="submission" date="2017-05" db="UniProtKB">
        <authorList>
            <consortium name="EnsemblMetazoa"/>
        </authorList>
    </citation>
    <scope>IDENTIFICATION</scope>
</reference>
<keyword evidence="1" id="KW-0812">Transmembrane</keyword>
<dbReference type="EnsemblMetazoa" id="Aqu2.1.13670_001">
    <property type="protein sequence ID" value="Aqu2.1.13670_001"/>
    <property type="gene ID" value="Aqu2.1.13670"/>
</dbReference>
<dbReference type="HOGENOM" id="CLU_221127_0_0_1"/>
<proteinExistence type="predicted"/>
<name>I1ESS7_AMPQE</name>